<dbReference type="VEuPathDB" id="TrichDB:TVAGG3_0488710"/>
<dbReference type="KEGG" id="tva:4755359"/>
<evidence type="ECO:0000256" key="1">
    <source>
        <dbReference type="SAM" id="MobiDB-lite"/>
    </source>
</evidence>
<accession>A2FBX4</accession>
<organism evidence="2 3">
    <name type="scientific">Trichomonas vaginalis (strain ATCC PRA-98 / G3)</name>
    <dbReference type="NCBI Taxonomy" id="412133"/>
    <lineage>
        <taxon>Eukaryota</taxon>
        <taxon>Metamonada</taxon>
        <taxon>Parabasalia</taxon>
        <taxon>Trichomonadida</taxon>
        <taxon>Trichomonadidae</taxon>
        <taxon>Trichomonas</taxon>
    </lineage>
</organism>
<evidence type="ECO:0000313" key="2">
    <source>
        <dbReference type="EMBL" id="EAX97573.1"/>
    </source>
</evidence>
<dbReference type="AlphaFoldDB" id="A2FBX4"/>
<evidence type="ECO:0000313" key="3">
    <source>
        <dbReference type="Proteomes" id="UP000001542"/>
    </source>
</evidence>
<dbReference type="SMR" id="A2FBX4"/>
<dbReference type="Proteomes" id="UP000001542">
    <property type="component" value="Unassembled WGS sequence"/>
</dbReference>
<dbReference type="RefSeq" id="XP_001310503.1">
    <property type="nucleotide sequence ID" value="XM_001310502.1"/>
</dbReference>
<feature type="region of interest" description="Disordered" evidence="1">
    <location>
        <begin position="90"/>
        <end position="152"/>
    </location>
</feature>
<keyword evidence="3" id="KW-1185">Reference proteome</keyword>
<name>A2FBX4_TRIV3</name>
<feature type="compositionally biased region" description="Basic and acidic residues" evidence="1">
    <location>
        <begin position="116"/>
        <end position="152"/>
    </location>
</feature>
<reference evidence="2" key="2">
    <citation type="journal article" date="2007" name="Science">
        <title>Draft genome sequence of the sexually transmitted pathogen Trichomonas vaginalis.</title>
        <authorList>
            <person name="Carlton J.M."/>
            <person name="Hirt R.P."/>
            <person name="Silva J.C."/>
            <person name="Delcher A.L."/>
            <person name="Schatz M."/>
            <person name="Zhao Q."/>
            <person name="Wortman J.R."/>
            <person name="Bidwell S.L."/>
            <person name="Alsmark U.C.M."/>
            <person name="Besteiro S."/>
            <person name="Sicheritz-Ponten T."/>
            <person name="Noel C.J."/>
            <person name="Dacks J.B."/>
            <person name="Foster P.G."/>
            <person name="Simillion C."/>
            <person name="Van de Peer Y."/>
            <person name="Miranda-Saavedra D."/>
            <person name="Barton G.J."/>
            <person name="Westrop G.D."/>
            <person name="Mueller S."/>
            <person name="Dessi D."/>
            <person name="Fiori P.L."/>
            <person name="Ren Q."/>
            <person name="Paulsen I."/>
            <person name="Zhang H."/>
            <person name="Bastida-Corcuera F.D."/>
            <person name="Simoes-Barbosa A."/>
            <person name="Brown M.T."/>
            <person name="Hayes R.D."/>
            <person name="Mukherjee M."/>
            <person name="Okumura C.Y."/>
            <person name="Schneider R."/>
            <person name="Smith A.J."/>
            <person name="Vanacova S."/>
            <person name="Villalvazo M."/>
            <person name="Haas B.J."/>
            <person name="Pertea M."/>
            <person name="Feldblyum T.V."/>
            <person name="Utterback T.R."/>
            <person name="Shu C.L."/>
            <person name="Osoegawa K."/>
            <person name="de Jong P.J."/>
            <person name="Hrdy I."/>
            <person name="Horvathova L."/>
            <person name="Zubacova Z."/>
            <person name="Dolezal P."/>
            <person name="Malik S.B."/>
            <person name="Logsdon J.M. Jr."/>
            <person name="Henze K."/>
            <person name="Gupta A."/>
            <person name="Wang C.C."/>
            <person name="Dunne R.L."/>
            <person name="Upcroft J.A."/>
            <person name="Upcroft P."/>
            <person name="White O."/>
            <person name="Salzberg S.L."/>
            <person name="Tang P."/>
            <person name="Chiu C.-H."/>
            <person name="Lee Y.-S."/>
            <person name="Embley T.M."/>
            <person name="Coombs G.H."/>
            <person name="Mottram J.C."/>
            <person name="Tachezy J."/>
            <person name="Fraser-Liggett C.M."/>
            <person name="Johnson P.J."/>
        </authorList>
    </citation>
    <scope>NUCLEOTIDE SEQUENCE [LARGE SCALE GENOMIC DNA]</scope>
    <source>
        <strain evidence="2">G3</strain>
    </source>
</reference>
<reference evidence="2" key="1">
    <citation type="submission" date="2006-10" db="EMBL/GenBank/DDBJ databases">
        <authorList>
            <person name="Amadeo P."/>
            <person name="Zhao Q."/>
            <person name="Wortman J."/>
            <person name="Fraser-Liggett C."/>
            <person name="Carlton J."/>
        </authorList>
    </citation>
    <scope>NUCLEOTIDE SEQUENCE</scope>
    <source>
        <strain evidence="2">G3</strain>
    </source>
</reference>
<proteinExistence type="predicted"/>
<dbReference type="VEuPathDB" id="TrichDB:TVAG_064140"/>
<dbReference type="InParanoid" id="A2FBX4"/>
<gene>
    <name evidence="2" type="ORF">TVAG_064140</name>
</gene>
<sequence length="385" mass="44722">MSENGVGKQTPFINPNDLSVSQSDLDTLRRIVSEDLSQSQLSELWKLVLKLQASLIDKQKLFEAQFQKLTQTELFRRAVNIALNTQQQASISIETKPKPPMPIPMEPKPKPQQKFAKNEGVSKRPRGNNKEIKQDKPKRQNNKPDKPKELKRIDLTIDKPIWGMTDLFLNPIPSDYDLKTLLEVTIDNNPEIPKEEHWNQRLLRIITNPREGRVRQQIKLPPAPPPADNEISEYWQEQVPSFQVEDQQMLNSGAIHRLLSSLVVTLPLESKAHTKKPFLRINPLPPKIPFNHYFSLSYEQRLSLELESLGLSTENCVMLNSTDGPFKKELDSYRQQLAEIKPKLDEYYNKISSEINDYRRKEQYRNRMNSQFLSLVHEYNLHASK</sequence>
<protein>
    <submittedName>
        <fullName evidence="2">Uncharacterized protein</fullName>
    </submittedName>
</protein>
<dbReference type="EMBL" id="DS113709">
    <property type="protein sequence ID" value="EAX97573.1"/>
    <property type="molecule type" value="Genomic_DNA"/>
</dbReference>
<feature type="region of interest" description="Disordered" evidence="1">
    <location>
        <begin position="1"/>
        <end position="20"/>
    </location>
</feature>
<feature type="compositionally biased region" description="Polar residues" evidence="1">
    <location>
        <begin position="11"/>
        <end position="20"/>
    </location>
</feature>